<protein>
    <submittedName>
        <fullName evidence="3">Membrane protein YeaQ/YmgE (Transglycosylase-associated protein family)</fullName>
    </submittedName>
</protein>
<feature type="compositionally biased region" description="Basic and acidic residues" evidence="1">
    <location>
        <begin position="86"/>
        <end position="101"/>
    </location>
</feature>
<gene>
    <name evidence="3" type="ORF">JOD64_005433</name>
</gene>
<feature type="transmembrane region" description="Helical" evidence="2">
    <location>
        <begin position="6"/>
        <end position="24"/>
    </location>
</feature>
<keyword evidence="4" id="KW-1185">Reference proteome</keyword>
<keyword evidence="2" id="KW-0812">Transmembrane</keyword>
<comment type="caution">
    <text evidence="3">The sequence shown here is derived from an EMBL/GenBank/DDBJ whole genome shotgun (WGS) entry which is preliminary data.</text>
</comment>
<evidence type="ECO:0000256" key="1">
    <source>
        <dbReference type="SAM" id="MobiDB-lite"/>
    </source>
</evidence>
<reference evidence="3 4" key="1">
    <citation type="submission" date="2021-01" db="EMBL/GenBank/DDBJ databases">
        <title>Sequencing the genomes of 1000 actinobacteria strains.</title>
        <authorList>
            <person name="Klenk H.-P."/>
        </authorList>
    </citation>
    <scope>NUCLEOTIDE SEQUENCE [LARGE SCALE GENOMIC DNA]</scope>
    <source>
        <strain evidence="3 4">DSM 100204</strain>
    </source>
</reference>
<dbReference type="Proteomes" id="UP000764837">
    <property type="component" value="Unassembled WGS sequence"/>
</dbReference>
<evidence type="ECO:0000313" key="3">
    <source>
        <dbReference type="EMBL" id="MBM7494211.1"/>
    </source>
</evidence>
<feature type="transmembrane region" description="Helical" evidence="2">
    <location>
        <begin position="31"/>
        <end position="56"/>
    </location>
</feature>
<keyword evidence="2" id="KW-1133">Transmembrane helix</keyword>
<evidence type="ECO:0000313" key="4">
    <source>
        <dbReference type="Proteomes" id="UP000764837"/>
    </source>
</evidence>
<feature type="transmembrane region" description="Helical" evidence="2">
    <location>
        <begin position="62"/>
        <end position="82"/>
    </location>
</feature>
<organism evidence="3 4">
    <name type="scientific">Micromonospora luteifusca</name>
    <dbReference type="NCBI Taxonomy" id="709860"/>
    <lineage>
        <taxon>Bacteria</taxon>
        <taxon>Bacillati</taxon>
        <taxon>Actinomycetota</taxon>
        <taxon>Actinomycetes</taxon>
        <taxon>Micromonosporales</taxon>
        <taxon>Micromonosporaceae</taxon>
        <taxon>Micromonospora</taxon>
    </lineage>
</organism>
<accession>A0ABS2M1F0</accession>
<sequence>MSIADLVTALLVGVAIGLLGRLIVPGRREAPVWLTVSVGVVAALAGTIVAHLAGVATSTLNLMALVIQVGLASSSVVLVVATSRPDPPDSPRTDMTQRRHQ</sequence>
<keyword evidence="2" id="KW-0472">Membrane</keyword>
<dbReference type="EMBL" id="JAFBBP010000001">
    <property type="protein sequence ID" value="MBM7494211.1"/>
    <property type="molecule type" value="Genomic_DNA"/>
</dbReference>
<evidence type="ECO:0000256" key="2">
    <source>
        <dbReference type="SAM" id="Phobius"/>
    </source>
</evidence>
<feature type="region of interest" description="Disordered" evidence="1">
    <location>
        <begin position="82"/>
        <end position="101"/>
    </location>
</feature>
<dbReference type="RefSeq" id="WP_204944817.1">
    <property type="nucleotide sequence ID" value="NZ_JAFBBP010000001.1"/>
</dbReference>
<name>A0ABS2M1F0_9ACTN</name>
<proteinExistence type="predicted"/>